<keyword evidence="2" id="KW-1133">Transmembrane helix</keyword>
<keyword evidence="4" id="KW-1185">Reference proteome</keyword>
<sequence>MRGLDAEEAQLSRISETSARLVPHVGALVATVALLIGISPPAHAQPDVGSDPAIGTTTLSLADAGLENGLQFFGDTGQTTLTFPVPSGLRPTALNTTLNLPFGIRSGTVTVTQDDRLISKVGLPPVDFEPVVIPLDAVVVTDDVVNLTLRLTALAEDRYCLDADHPVILTNGSITFTGSVSNPTTVADFLPPVLRTLTIGVPERPSQAESGTALQLAAALLLRYRSQAPQVALVPLPGDAAVIDGPAQPFERRIVVKEGGEEGLSLSGGPDPQLRISGPPDRLPDQARLLTDGNLTMAVGTNVVTGTLRTRPPPAGESTTLADLGEPGLSSTGVAPKVGIALDQTRFGRAIGGYRLHLTGSHTPLPADVGGRVTASVDGQIIDSWPITADGTIDHWVDLPDDLVERYTNIVVGIDTSGDMGDCADYRPITLTIYGSTVVQNTPAEPPLAAGFNALPQALMPYTKVGIAADSFVDTQRALQMVLGLQRLSVVPLLTEVVSVQQAIEGDEPAIVVSPEGWTDTSITLPVSSENQWLTLTGLGDEEETTLALEPGIRFGSLQTVSDGNRSLLIATSNGAPAELDRLLRWLNDDPRGWSRLRGNAVLAIEGAEPQLVPGRSPLAVLDAPAVTSEAEADRGGETPTWWIAGGVIAAVVIGISAYWLGTRRRPGGDTTES</sequence>
<reference evidence="3 4" key="1">
    <citation type="journal article" date="2011" name="Stand. Genomic Sci.">
        <title>Complete genome sequence of Mycobacterium sp. strain (Spyr1) and reclassification to Mycobacterium gilvum Spyr1.</title>
        <authorList>
            <person name="Kallimanis A."/>
            <person name="Karabika E."/>
            <person name="Mavromatis K."/>
            <person name="Lapidus A."/>
            <person name="Labutti K.M."/>
            <person name="Liolios K."/>
            <person name="Ivanova N."/>
            <person name="Goodwin L."/>
            <person name="Woyke T."/>
            <person name="Velentzas A.D."/>
            <person name="Perisynakis A."/>
            <person name="Ouzounis C.C."/>
            <person name="Kyrpides N.C."/>
            <person name="Koukkou A.I."/>
            <person name="Drainas C."/>
        </authorList>
    </citation>
    <scope>NUCLEOTIDE SEQUENCE [LARGE SCALE GENOMIC DNA]</scope>
    <source>
        <strain evidence="4">DSM 45189 / LMG 24558 / Spyr1</strain>
    </source>
</reference>
<gene>
    <name evidence="3" type="ordered locus">Mspyr1_46640</name>
</gene>
<keyword evidence="2" id="KW-0812">Transmembrane</keyword>
<proteinExistence type="predicted"/>
<organism evidence="3 4">
    <name type="scientific">Mycolicibacterium gilvum (strain DSM 45189 / LMG 24558 / Spyr1)</name>
    <name type="common">Mycobacterium gilvum</name>
    <dbReference type="NCBI Taxonomy" id="278137"/>
    <lineage>
        <taxon>Bacteria</taxon>
        <taxon>Bacillati</taxon>
        <taxon>Actinomycetota</taxon>
        <taxon>Actinomycetes</taxon>
        <taxon>Mycobacteriales</taxon>
        <taxon>Mycobacteriaceae</taxon>
        <taxon>Mycolicibacterium</taxon>
    </lineage>
</organism>
<evidence type="ECO:0000313" key="3">
    <source>
        <dbReference type="EMBL" id="ADU01208.1"/>
    </source>
</evidence>
<evidence type="ECO:0000313" key="4">
    <source>
        <dbReference type="Proteomes" id="UP000008916"/>
    </source>
</evidence>
<keyword evidence="2" id="KW-0472">Membrane</keyword>
<dbReference type="KEGG" id="msp:Mspyr1_46640"/>
<dbReference type="HOGENOM" id="CLU_028102_0_0_11"/>
<accession>E6TGN8</accession>
<evidence type="ECO:0000256" key="2">
    <source>
        <dbReference type="SAM" id="Phobius"/>
    </source>
</evidence>
<dbReference type="AlphaFoldDB" id="E6TGN8"/>
<evidence type="ECO:0000256" key="1">
    <source>
        <dbReference type="SAM" id="MobiDB-lite"/>
    </source>
</evidence>
<dbReference type="RefSeq" id="WP_013472843.1">
    <property type="nucleotide sequence ID" value="NC_014814.1"/>
</dbReference>
<feature type="transmembrane region" description="Helical" evidence="2">
    <location>
        <begin position="642"/>
        <end position="661"/>
    </location>
</feature>
<dbReference type="EMBL" id="CP002385">
    <property type="protein sequence ID" value="ADU01208.1"/>
    <property type="molecule type" value="Genomic_DNA"/>
</dbReference>
<name>E6TGN8_MYCSR</name>
<protein>
    <submittedName>
        <fullName evidence="3">Uncharacterized protein</fullName>
    </submittedName>
</protein>
<feature type="region of interest" description="Disordered" evidence="1">
    <location>
        <begin position="306"/>
        <end position="329"/>
    </location>
</feature>
<dbReference type="Proteomes" id="UP000008916">
    <property type="component" value="Chromosome"/>
</dbReference>